<sequence>MELSLIATIGIALIAASATSLAAPVPERMSRRAQGSGNGGSVPFGNLGGAASHSSTPALTNTEAKAAKKEADEEAERARKAKVDQPNIDLLQQANDETKAENKKSFGLGVAILGGGALAMAGIQAYNAHINTNPPWPSPPSSS</sequence>
<comment type="caution">
    <text evidence="3">The sequence shown here is derived from an EMBL/GenBank/DDBJ whole genome shotgun (WGS) entry which is preliminary data.</text>
</comment>
<protein>
    <submittedName>
        <fullName evidence="3">Uncharacterized protein</fullName>
    </submittedName>
</protein>
<dbReference type="InParanoid" id="A0A066W388"/>
<dbReference type="Proteomes" id="UP000027361">
    <property type="component" value="Unassembled WGS sequence"/>
</dbReference>
<dbReference type="RefSeq" id="XP_013243749.1">
    <property type="nucleotide sequence ID" value="XM_013388295.1"/>
</dbReference>
<keyword evidence="4" id="KW-1185">Reference proteome</keyword>
<feature type="compositionally biased region" description="Polar residues" evidence="1">
    <location>
        <begin position="52"/>
        <end position="62"/>
    </location>
</feature>
<feature type="compositionally biased region" description="Basic and acidic residues" evidence="1">
    <location>
        <begin position="65"/>
        <end position="83"/>
    </location>
</feature>
<evidence type="ECO:0000313" key="4">
    <source>
        <dbReference type="Proteomes" id="UP000027361"/>
    </source>
</evidence>
<feature type="compositionally biased region" description="Gly residues" evidence="1">
    <location>
        <begin position="36"/>
        <end position="48"/>
    </location>
</feature>
<dbReference type="HOGENOM" id="CLU_1807570_0_0_1"/>
<accession>A0A066W388</accession>
<dbReference type="GeneID" id="25266480"/>
<feature type="signal peptide" evidence="2">
    <location>
        <begin position="1"/>
        <end position="22"/>
    </location>
</feature>
<gene>
    <name evidence="3" type="ORF">K437DRAFT_273800</name>
</gene>
<evidence type="ECO:0000313" key="3">
    <source>
        <dbReference type="EMBL" id="KDN47013.1"/>
    </source>
</evidence>
<proteinExistence type="predicted"/>
<evidence type="ECO:0000256" key="2">
    <source>
        <dbReference type="SAM" id="SignalP"/>
    </source>
</evidence>
<feature type="chain" id="PRO_5001628677" evidence="2">
    <location>
        <begin position="23"/>
        <end position="143"/>
    </location>
</feature>
<name>A0A066W388_TILAU</name>
<dbReference type="AlphaFoldDB" id="A0A066W388"/>
<organism evidence="3 4">
    <name type="scientific">Tilletiaria anomala (strain ATCC 24038 / CBS 436.72 / UBC 951)</name>
    <dbReference type="NCBI Taxonomy" id="1037660"/>
    <lineage>
        <taxon>Eukaryota</taxon>
        <taxon>Fungi</taxon>
        <taxon>Dikarya</taxon>
        <taxon>Basidiomycota</taxon>
        <taxon>Ustilaginomycotina</taxon>
        <taxon>Exobasidiomycetes</taxon>
        <taxon>Georgefischeriales</taxon>
        <taxon>Tilletiariaceae</taxon>
        <taxon>Tilletiaria</taxon>
    </lineage>
</organism>
<keyword evidence="2" id="KW-0732">Signal</keyword>
<evidence type="ECO:0000256" key="1">
    <source>
        <dbReference type="SAM" id="MobiDB-lite"/>
    </source>
</evidence>
<reference evidence="3 4" key="1">
    <citation type="submission" date="2014-05" db="EMBL/GenBank/DDBJ databases">
        <title>Draft genome sequence of a rare smut relative, Tilletiaria anomala UBC 951.</title>
        <authorList>
            <consortium name="DOE Joint Genome Institute"/>
            <person name="Toome M."/>
            <person name="Kuo A."/>
            <person name="Henrissat B."/>
            <person name="Lipzen A."/>
            <person name="Tritt A."/>
            <person name="Yoshinaga Y."/>
            <person name="Zane M."/>
            <person name="Barry K."/>
            <person name="Grigoriev I.V."/>
            <person name="Spatafora J.W."/>
            <person name="Aimea M.C."/>
        </authorList>
    </citation>
    <scope>NUCLEOTIDE SEQUENCE [LARGE SCALE GENOMIC DNA]</scope>
    <source>
        <strain evidence="3 4">UBC 951</strain>
    </source>
</reference>
<feature type="region of interest" description="Disordered" evidence="1">
    <location>
        <begin position="27"/>
        <end position="101"/>
    </location>
</feature>
<dbReference type="EMBL" id="JMSN01000032">
    <property type="protein sequence ID" value="KDN47013.1"/>
    <property type="molecule type" value="Genomic_DNA"/>
</dbReference>